<gene>
    <name evidence="2" type="ORF">ACFSC0_12220</name>
</gene>
<evidence type="ECO:0000256" key="1">
    <source>
        <dbReference type="SAM" id="Phobius"/>
    </source>
</evidence>
<evidence type="ECO:0000313" key="3">
    <source>
        <dbReference type="Proteomes" id="UP001597237"/>
    </source>
</evidence>
<organism evidence="2 3">
    <name type="scientific">Phenylobacterium terrae</name>
    <dbReference type="NCBI Taxonomy" id="2665495"/>
    <lineage>
        <taxon>Bacteria</taxon>
        <taxon>Pseudomonadati</taxon>
        <taxon>Pseudomonadota</taxon>
        <taxon>Alphaproteobacteria</taxon>
        <taxon>Caulobacterales</taxon>
        <taxon>Caulobacteraceae</taxon>
        <taxon>Phenylobacterium</taxon>
    </lineage>
</organism>
<feature type="transmembrane region" description="Helical" evidence="1">
    <location>
        <begin position="12"/>
        <end position="34"/>
    </location>
</feature>
<keyword evidence="1" id="KW-0812">Transmembrane</keyword>
<evidence type="ECO:0008006" key="4">
    <source>
        <dbReference type="Google" id="ProtNLM"/>
    </source>
</evidence>
<keyword evidence="3" id="KW-1185">Reference proteome</keyword>
<evidence type="ECO:0000313" key="2">
    <source>
        <dbReference type="EMBL" id="MFD1784165.1"/>
    </source>
</evidence>
<reference evidence="3" key="1">
    <citation type="journal article" date="2019" name="Int. J. Syst. Evol. Microbiol.">
        <title>The Global Catalogue of Microorganisms (GCM) 10K type strain sequencing project: providing services to taxonomists for standard genome sequencing and annotation.</title>
        <authorList>
            <consortium name="The Broad Institute Genomics Platform"/>
            <consortium name="The Broad Institute Genome Sequencing Center for Infectious Disease"/>
            <person name="Wu L."/>
            <person name="Ma J."/>
        </authorList>
    </citation>
    <scope>NUCLEOTIDE SEQUENCE [LARGE SCALE GENOMIC DNA]</scope>
    <source>
        <strain evidence="3">DFY28</strain>
    </source>
</reference>
<accession>A0ABW4N4L2</accession>
<comment type="caution">
    <text evidence="2">The sequence shown here is derived from an EMBL/GenBank/DDBJ whole genome shotgun (WGS) entry which is preliminary data.</text>
</comment>
<protein>
    <recommendedName>
        <fullName evidence="4">DUF3617 domain-containing protein</fullName>
    </recommendedName>
</protein>
<sequence>MRGDRITPRPDIAAALSMGAIILSAAAIPALVLTEGLARRQALRGLWTIEGPPCPTLAQPGPDVFGPGGPRTFVFGEAALSRRLGHASCVAKTESGLFTQATYSVCQFTGPAQIAVRTQGRTTWFAPGYGRRATVTIRRGEVSCVLGGWFGTR</sequence>
<proteinExistence type="predicted"/>
<name>A0ABW4N4L2_9CAUL</name>
<keyword evidence="1" id="KW-1133">Transmembrane helix</keyword>
<keyword evidence="1" id="KW-0472">Membrane</keyword>
<dbReference type="EMBL" id="JBHUEY010000001">
    <property type="protein sequence ID" value="MFD1784165.1"/>
    <property type="molecule type" value="Genomic_DNA"/>
</dbReference>
<dbReference type="Proteomes" id="UP001597237">
    <property type="component" value="Unassembled WGS sequence"/>
</dbReference>
<dbReference type="RefSeq" id="WP_377283882.1">
    <property type="nucleotide sequence ID" value="NZ_JBHRSI010000009.1"/>
</dbReference>